<dbReference type="AlphaFoldDB" id="A0A974S879"/>
<dbReference type="InterPro" id="IPR050595">
    <property type="entry name" value="Bact_response_regulator"/>
</dbReference>
<dbReference type="PROSITE" id="PS50110">
    <property type="entry name" value="RESPONSE_REGULATORY"/>
    <property type="match status" value="1"/>
</dbReference>
<dbReference type="InterPro" id="IPR001789">
    <property type="entry name" value="Sig_transdc_resp-reg_receiver"/>
</dbReference>
<feature type="domain" description="Response regulatory" evidence="4">
    <location>
        <begin position="5"/>
        <end position="116"/>
    </location>
</feature>
<accession>A0A974S879</accession>
<evidence type="ECO:0000256" key="1">
    <source>
        <dbReference type="ARBA" id="ARBA00022553"/>
    </source>
</evidence>
<feature type="compositionally biased region" description="Basic residues" evidence="3">
    <location>
        <begin position="137"/>
        <end position="150"/>
    </location>
</feature>
<keyword evidence="1" id="KW-0597">Phosphoprotein</keyword>
<evidence type="ECO:0000256" key="3">
    <source>
        <dbReference type="SAM" id="MobiDB-lite"/>
    </source>
</evidence>
<dbReference type="InterPro" id="IPR011006">
    <property type="entry name" value="CheY-like_superfamily"/>
</dbReference>
<reference evidence="5" key="1">
    <citation type="submission" date="2021-01" db="EMBL/GenBank/DDBJ databases">
        <title>Genome sequence of Phenylobacterium sp. 20VBR1 isolated from a valley glaceir, Ny-Alesund, Svalbard.</title>
        <authorList>
            <person name="Thomas F.A."/>
            <person name="Krishnan K.P."/>
            <person name="Sinha R.K."/>
        </authorList>
    </citation>
    <scope>NUCLEOTIDE SEQUENCE</scope>
    <source>
        <strain evidence="5">20VBR1</strain>
    </source>
</reference>
<dbReference type="PANTHER" id="PTHR44591:SF20">
    <property type="entry name" value="PROTEIN PILH"/>
    <property type="match status" value="1"/>
</dbReference>
<evidence type="ECO:0000313" key="5">
    <source>
        <dbReference type="EMBL" id="QQZ50795.1"/>
    </source>
</evidence>
<proteinExistence type="predicted"/>
<organism evidence="5">
    <name type="scientific">Phenylobacterium glaciei</name>
    <dbReference type="NCBI Taxonomy" id="2803784"/>
    <lineage>
        <taxon>Bacteria</taxon>
        <taxon>Pseudomonadati</taxon>
        <taxon>Pseudomonadota</taxon>
        <taxon>Alphaproteobacteria</taxon>
        <taxon>Caulobacterales</taxon>
        <taxon>Caulobacteraceae</taxon>
        <taxon>Phenylobacterium</taxon>
    </lineage>
</organism>
<protein>
    <submittedName>
        <fullName evidence="5">Response regulator</fullName>
    </submittedName>
</protein>
<dbReference type="Gene3D" id="3.40.50.2300">
    <property type="match status" value="1"/>
</dbReference>
<gene>
    <name evidence="5" type="ORF">JKL49_05525</name>
</gene>
<evidence type="ECO:0000259" key="4">
    <source>
        <dbReference type="PROSITE" id="PS50110"/>
    </source>
</evidence>
<dbReference type="EMBL" id="CP068570">
    <property type="protein sequence ID" value="QQZ50795.1"/>
    <property type="molecule type" value="Genomic_DNA"/>
</dbReference>
<comment type="caution">
    <text evidence="2">Lacks conserved residue(s) required for the propagation of feature annotation.</text>
</comment>
<sequence length="150" mass="15977">MDTPTLLIVEDEILTAISLQTGLEDAGYQVMDLTSRPGEALAAARARKPDLALVNIKLYGSNDGIALASELKTLDVPVLFISGQPDRAVSARSAAVGSLPKPYSVDDMVAAVGYLLARLAGDATQPRPRTSKSSTRICRRRCRRAQAKAP</sequence>
<evidence type="ECO:0000256" key="2">
    <source>
        <dbReference type="PROSITE-ProRule" id="PRU00169"/>
    </source>
</evidence>
<dbReference type="Pfam" id="PF00072">
    <property type="entry name" value="Response_reg"/>
    <property type="match status" value="1"/>
</dbReference>
<dbReference type="GO" id="GO:0000160">
    <property type="term" value="P:phosphorelay signal transduction system"/>
    <property type="evidence" value="ECO:0007669"/>
    <property type="project" value="InterPro"/>
</dbReference>
<dbReference type="SUPFAM" id="SSF52172">
    <property type="entry name" value="CheY-like"/>
    <property type="match status" value="1"/>
</dbReference>
<name>A0A974S879_9CAUL</name>
<dbReference type="PANTHER" id="PTHR44591">
    <property type="entry name" value="STRESS RESPONSE REGULATOR PROTEIN 1"/>
    <property type="match status" value="1"/>
</dbReference>
<feature type="region of interest" description="Disordered" evidence="3">
    <location>
        <begin position="123"/>
        <end position="150"/>
    </location>
</feature>
<dbReference type="SMART" id="SM00448">
    <property type="entry name" value="REC"/>
    <property type="match status" value="1"/>
</dbReference>